<dbReference type="InterPro" id="IPR001155">
    <property type="entry name" value="OxRdtase_FMN_N"/>
</dbReference>
<dbReference type="AlphaFoldDB" id="A0A933LPE3"/>
<dbReference type="SUPFAM" id="SSF51395">
    <property type="entry name" value="FMN-linked oxidoreductases"/>
    <property type="match status" value="1"/>
</dbReference>
<dbReference type="CDD" id="cd02803">
    <property type="entry name" value="OYE_like_FMN_family"/>
    <property type="match status" value="1"/>
</dbReference>
<reference evidence="12" key="1">
    <citation type="submission" date="2020-07" db="EMBL/GenBank/DDBJ databases">
        <title>Huge and variable diversity of episymbiotic CPR bacteria and DPANN archaea in groundwater ecosystems.</title>
        <authorList>
            <person name="He C.Y."/>
            <person name="Keren R."/>
            <person name="Whittaker M."/>
            <person name="Farag I.F."/>
            <person name="Doudna J."/>
            <person name="Cate J.H.D."/>
            <person name="Banfield J.F."/>
        </authorList>
    </citation>
    <scope>NUCLEOTIDE SEQUENCE</scope>
    <source>
        <strain evidence="12">NC_groundwater_1482_Ag_S-0.65um_47_24</strain>
    </source>
</reference>
<evidence type="ECO:0000256" key="9">
    <source>
        <dbReference type="ARBA" id="ARBA00023014"/>
    </source>
</evidence>
<sequence>MFHSLSQPINIGKVQLKNRLAVAPTVHNLATEDGCVTERLIEIYKSKGRGGWGLITVEASYLRMDGRNLARMLGVYDDKLVAGLNELAEAIKEEGAKASLQIMHGGYLADPRFSGSPPIAPSAFSRRSDSGGVALGGLGGGVSQPKEMVPMEIDKMIDSYAAAALRVKEAGFDMVTIHGAHGLLVSQFMSPYLNRRGDKYGNPVAFPVEIIKAIRKAVGPDFPIIIRISGDEFFGDKGITIADSLKLAPQLQAAGVDCIDVSAGGVEGADWAIQPLYLPRGCIVHLAEEIKKVVSVPVITVGRINDPVLAEEIVASGRADIVAMSRGAIADPDLPKKALHGRMDEIRKCIGCDLGCTDRMANQRGVLCAVNYRTGRTRSEFVIPAARSRKKVLIAGGGVGGMEAARVAAIRGHEVNLYEKGDQPGGAVASMASAFPRLYTRELYNIVEYLQGQMNKLEIKVTLKNEVTARLIEEENPDSVIVATGSETYHPEIPWLNSPQVFFLEDYLRQQSLPGERVVILGGHHGCEAAVSLAREKKKVTIVEESESLAMTPYIYIVRRVVLLRYLEKEKVTILSKTKIKGLNDNKLILLGQDGRQQNLEFDTILIALGRTPNHHLIQAIKDRWSGLETYEVGDCRQPRNIMAAMHEGYRAGRQV</sequence>
<dbReference type="Gene3D" id="3.40.50.720">
    <property type="entry name" value="NAD(P)-binding Rossmann-like Domain"/>
    <property type="match status" value="1"/>
</dbReference>
<keyword evidence="9" id="KW-0411">Iron-sulfur</keyword>
<evidence type="ECO:0000313" key="12">
    <source>
        <dbReference type="EMBL" id="MBI4595048.1"/>
    </source>
</evidence>
<accession>A0A933LPE3</accession>
<keyword evidence="6" id="KW-0479">Metal-binding</keyword>
<dbReference type="PRINTS" id="PR00469">
    <property type="entry name" value="PNDRDTASEII"/>
</dbReference>
<dbReference type="PRINTS" id="PR00368">
    <property type="entry name" value="FADPNR"/>
</dbReference>
<keyword evidence="5" id="KW-0288">FMN</keyword>
<comment type="caution">
    <text evidence="12">The sequence shown here is derived from an EMBL/GenBank/DDBJ whole genome shotgun (WGS) entry which is preliminary data.</text>
</comment>
<evidence type="ECO:0000256" key="5">
    <source>
        <dbReference type="ARBA" id="ARBA00022643"/>
    </source>
</evidence>
<dbReference type="Gene3D" id="3.50.50.60">
    <property type="entry name" value="FAD/NAD(P)-binding domain"/>
    <property type="match status" value="1"/>
</dbReference>
<comment type="cofactor">
    <cofactor evidence="2">
        <name>[4Fe-4S] cluster</name>
        <dbReference type="ChEBI" id="CHEBI:49883"/>
    </cofactor>
</comment>
<protein>
    <submittedName>
        <fullName evidence="12">FAD-dependent oxidoreductase</fullName>
    </submittedName>
</protein>
<evidence type="ECO:0000256" key="7">
    <source>
        <dbReference type="ARBA" id="ARBA00023002"/>
    </source>
</evidence>
<dbReference type="Pfam" id="PF00724">
    <property type="entry name" value="Oxidored_FMN"/>
    <property type="match status" value="1"/>
</dbReference>
<dbReference type="Gene3D" id="3.20.20.70">
    <property type="entry name" value="Aldolase class I"/>
    <property type="match status" value="1"/>
</dbReference>
<name>A0A933LPE3_UNCTE</name>
<keyword evidence="8" id="KW-0408">Iron</keyword>
<keyword evidence="7" id="KW-0560">Oxidoreductase</keyword>
<feature type="domain" description="NADH:flavin oxidoreductase/NADH oxidase N-terminal" evidence="10">
    <location>
        <begin position="5"/>
        <end position="344"/>
    </location>
</feature>
<dbReference type="Proteomes" id="UP000772181">
    <property type="component" value="Unassembled WGS sequence"/>
</dbReference>
<dbReference type="InterPro" id="IPR036188">
    <property type="entry name" value="FAD/NAD-bd_sf"/>
</dbReference>
<evidence type="ECO:0000259" key="10">
    <source>
        <dbReference type="Pfam" id="PF00724"/>
    </source>
</evidence>
<evidence type="ECO:0000256" key="3">
    <source>
        <dbReference type="ARBA" id="ARBA00011048"/>
    </source>
</evidence>
<gene>
    <name evidence="12" type="ORF">HY730_01565</name>
</gene>
<dbReference type="InterPro" id="IPR051793">
    <property type="entry name" value="NADH:flavin_oxidoreductase"/>
</dbReference>
<dbReference type="InterPro" id="IPR023753">
    <property type="entry name" value="FAD/NAD-binding_dom"/>
</dbReference>
<dbReference type="Pfam" id="PF07992">
    <property type="entry name" value="Pyr_redox_2"/>
    <property type="match status" value="1"/>
</dbReference>
<dbReference type="GO" id="GO:0046872">
    <property type="term" value="F:metal ion binding"/>
    <property type="evidence" value="ECO:0007669"/>
    <property type="project" value="UniProtKB-KW"/>
</dbReference>
<comment type="similarity">
    <text evidence="3">In the N-terminal section; belongs to the NADH:flavin oxidoreductase/NADH oxidase family.</text>
</comment>
<dbReference type="GO" id="GO:0016491">
    <property type="term" value="F:oxidoreductase activity"/>
    <property type="evidence" value="ECO:0007669"/>
    <property type="project" value="UniProtKB-KW"/>
</dbReference>
<dbReference type="GO" id="GO:0051536">
    <property type="term" value="F:iron-sulfur cluster binding"/>
    <property type="evidence" value="ECO:0007669"/>
    <property type="project" value="UniProtKB-KW"/>
</dbReference>
<evidence type="ECO:0000313" key="13">
    <source>
        <dbReference type="Proteomes" id="UP000772181"/>
    </source>
</evidence>
<proteinExistence type="inferred from homology"/>
<keyword evidence="4" id="KW-0285">Flavoprotein</keyword>
<dbReference type="PANTHER" id="PTHR42917:SF2">
    <property type="entry name" value="2,4-DIENOYL-COA REDUCTASE [(2E)-ENOYL-COA-PRODUCING]"/>
    <property type="match status" value="1"/>
</dbReference>
<evidence type="ECO:0000256" key="2">
    <source>
        <dbReference type="ARBA" id="ARBA00001966"/>
    </source>
</evidence>
<evidence type="ECO:0000256" key="4">
    <source>
        <dbReference type="ARBA" id="ARBA00022630"/>
    </source>
</evidence>
<dbReference type="PANTHER" id="PTHR42917">
    <property type="entry name" value="2,4-DIENOYL-COA REDUCTASE"/>
    <property type="match status" value="1"/>
</dbReference>
<evidence type="ECO:0000256" key="1">
    <source>
        <dbReference type="ARBA" id="ARBA00001917"/>
    </source>
</evidence>
<evidence type="ECO:0000256" key="8">
    <source>
        <dbReference type="ARBA" id="ARBA00023004"/>
    </source>
</evidence>
<dbReference type="EMBL" id="JACQWF010000073">
    <property type="protein sequence ID" value="MBI4595048.1"/>
    <property type="molecule type" value="Genomic_DNA"/>
</dbReference>
<dbReference type="SUPFAM" id="SSF51905">
    <property type="entry name" value="FAD/NAD(P)-binding domain"/>
    <property type="match status" value="1"/>
</dbReference>
<evidence type="ECO:0000256" key="6">
    <source>
        <dbReference type="ARBA" id="ARBA00022723"/>
    </source>
</evidence>
<organism evidence="12 13">
    <name type="scientific">Tectimicrobiota bacterium</name>
    <dbReference type="NCBI Taxonomy" id="2528274"/>
    <lineage>
        <taxon>Bacteria</taxon>
        <taxon>Pseudomonadati</taxon>
        <taxon>Nitrospinota/Tectimicrobiota group</taxon>
        <taxon>Candidatus Tectimicrobiota</taxon>
    </lineage>
</organism>
<evidence type="ECO:0000259" key="11">
    <source>
        <dbReference type="Pfam" id="PF07992"/>
    </source>
</evidence>
<dbReference type="GO" id="GO:0010181">
    <property type="term" value="F:FMN binding"/>
    <property type="evidence" value="ECO:0007669"/>
    <property type="project" value="InterPro"/>
</dbReference>
<dbReference type="InterPro" id="IPR013785">
    <property type="entry name" value="Aldolase_TIM"/>
</dbReference>
<comment type="cofactor">
    <cofactor evidence="1">
        <name>FMN</name>
        <dbReference type="ChEBI" id="CHEBI:58210"/>
    </cofactor>
</comment>
<feature type="domain" description="FAD/NAD(P)-binding" evidence="11">
    <location>
        <begin position="391"/>
        <end position="621"/>
    </location>
</feature>